<dbReference type="AlphaFoldDB" id="G7JKM4"/>
<reference evidence="1 3" key="1">
    <citation type="journal article" date="2011" name="Nature">
        <title>The Medicago genome provides insight into the evolution of rhizobial symbioses.</title>
        <authorList>
            <person name="Young N.D."/>
            <person name="Debelle F."/>
            <person name="Oldroyd G.E."/>
            <person name="Geurts R."/>
            <person name="Cannon S.B."/>
            <person name="Udvardi M.K."/>
            <person name="Benedito V.A."/>
            <person name="Mayer K.F."/>
            <person name="Gouzy J."/>
            <person name="Schoof H."/>
            <person name="Van de Peer Y."/>
            <person name="Proost S."/>
            <person name="Cook D.R."/>
            <person name="Meyers B.C."/>
            <person name="Spannagl M."/>
            <person name="Cheung F."/>
            <person name="De Mita S."/>
            <person name="Krishnakumar V."/>
            <person name="Gundlach H."/>
            <person name="Zhou S."/>
            <person name="Mudge J."/>
            <person name="Bharti A.K."/>
            <person name="Murray J.D."/>
            <person name="Naoumkina M.A."/>
            <person name="Rosen B."/>
            <person name="Silverstein K.A."/>
            <person name="Tang H."/>
            <person name="Rombauts S."/>
            <person name="Zhao P.X."/>
            <person name="Zhou P."/>
            <person name="Barbe V."/>
            <person name="Bardou P."/>
            <person name="Bechner M."/>
            <person name="Bellec A."/>
            <person name="Berger A."/>
            <person name="Berges H."/>
            <person name="Bidwell S."/>
            <person name="Bisseling T."/>
            <person name="Choisne N."/>
            <person name="Couloux A."/>
            <person name="Denny R."/>
            <person name="Deshpande S."/>
            <person name="Dai X."/>
            <person name="Doyle J.J."/>
            <person name="Dudez A.M."/>
            <person name="Farmer A.D."/>
            <person name="Fouteau S."/>
            <person name="Franken C."/>
            <person name="Gibelin C."/>
            <person name="Gish J."/>
            <person name="Goldstein S."/>
            <person name="Gonzalez A.J."/>
            <person name="Green P.J."/>
            <person name="Hallab A."/>
            <person name="Hartog M."/>
            <person name="Hua A."/>
            <person name="Humphray S.J."/>
            <person name="Jeong D.H."/>
            <person name="Jing Y."/>
            <person name="Jocker A."/>
            <person name="Kenton S.M."/>
            <person name="Kim D.J."/>
            <person name="Klee K."/>
            <person name="Lai H."/>
            <person name="Lang C."/>
            <person name="Lin S."/>
            <person name="Macmil S.L."/>
            <person name="Magdelenat G."/>
            <person name="Matthews L."/>
            <person name="McCorrison J."/>
            <person name="Monaghan E.L."/>
            <person name="Mun J.H."/>
            <person name="Najar F.Z."/>
            <person name="Nicholson C."/>
            <person name="Noirot C."/>
            <person name="O'Bleness M."/>
            <person name="Paule C.R."/>
            <person name="Poulain J."/>
            <person name="Prion F."/>
            <person name="Qin B."/>
            <person name="Qu C."/>
            <person name="Retzel E.F."/>
            <person name="Riddle C."/>
            <person name="Sallet E."/>
            <person name="Samain S."/>
            <person name="Samson N."/>
            <person name="Sanders I."/>
            <person name="Saurat O."/>
            <person name="Scarpelli C."/>
            <person name="Schiex T."/>
            <person name="Segurens B."/>
            <person name="Severin A.J."/>
            <person name="Sherrier D.J."/>
            <person name="Shi R."/>
            <person name="Sims S."/>
            <person name="Singer S.R."/>
            <person name="Sinharoy S."/>
            <person name="Sterck L."/>
            <person name="Viollet A."/>
            <person name="Wang B.B."/>
            <person name="Wang K."/>
            <person name="Wang M."/>
            <person name="Wang X."/>
            <person name="Warfsmann J."/>
            <person name="Weissenbach J."/>
            <person name="White D.D."/>
            <person name="White J.D."/>
            <person name="Wiley G.B."/>
            <person name="Wincker P."/>
            <person name="Xing Y."/>
            <person name="Yang L."/>
            <person name="Yao Z."/>
            <person name="Ying F."/>
            <person name="Zhai J."/>
            <person name="Zhou L."/>
            <person name="Zuber A."/>
            <person name="Denarie J."/>
            <person name="Dixon R.A."/>
            <person name="May G.D."/>
            <person name="Schwartz D.C."/>
            <person name="Rogers J."/>
            <person name="Quetier F."/>
            <person name="Town C.D."/>
            <person name="Roe B.A."/>
        </authorList>
    </citation>
    <scope>NUCLEOTIDE SEQUENCE [LARGE SCALE GENOMIC DNA]</scope>
    <source>
        <strain evidence="1">A17</strain>
        <strain evidence="2 3">cv. Jemalong A17</strain>
    </source>
</reference>
<reference evidence="1 3" key="2">
    <citation type="journal article" date="2014" name="BMC Genomics">
        <title>An improved genome release (version Mt4.0) for the model legume Medicago truncatula.</title>
        <authorList>
            <person name="Tang H."/>
            <person name="Krishnakumar V."/>
            <person name="Bidwell S."/>
            <person name="Rosen B."/>
            <person name="Chan A."/>
            <person name="Zhou S."/>
            <person name="Gentzbittel L."/>
            <person name="Childs K.L."/>
            <person name="Yandell M."/>
            <person name="Gundlach H."/>
            <person name="Mayer K.F."/>
            <person name="Schwartz D.C."/>
            <person name="Town C.D."/>
        </authorList>
    </citation>
    <scope>GENOME REANNOTATION</scope>
    <source>
        <strain evidence="2 3">cv. Jemalong A17</strain>
    </source>
</reference>
<dbReference type="HOGENOM" id="CLU_1505646_0_0_1"/>
<keyword evidence="3" id="KW-1185">Reference proteome</keyword>
<gene>
    <name evidence="1" type="ordered locus">MTR_4g014210</name>
</gene>
<evidence type="ECO:0000313" key="3">
    <source>
        <dbReference type="Proteomes" id="UP000002051"/>
    </source>
</evidence>
<dbReference type="EnsemblPlants" id="AES86730">
    <property type="protein sequence ID" value="AES86730"/>
    <property type="gene ID" value="MTR_4g014210"/>
</dbReference>
<sequence>MKRVVFANCLKLDEHSLANIVFNLQINILKFAYQHLSASEQDFHNKFNDYNVHIESYQAIYVYPGSSVPKWFVYKTTTDFVVMDLSSSTPRSPLLGFVLGGNWLIVGMLKFNIMICDVDGQGNEEDHFEICIYWPSANIESDHVFLIHDQQCSCYLNSKAKDMTRFNIKVTTSLSKVLT</sequence>
<evidence type="ECO:0000313" key="1">
    <source>
        <dbReference type="EMBL" id="AES86730.1"/>
    </source>
</evidence>
<accession>G7JKM4</accession>
<dbReference type="Proteomes" id="UP000002051">
    <property type="component" value="Chromosome 4"/>
</dbReference>
<name>G7JKM4_MEDTR</name>
<organism evidence="1 3">
    <name type="scientific">Medicago truncatula</name>
    <name type="common">Barrel medic</name>
    <name type="synonym">Medicago tribuloides</name>
    <dbReference type="NCBI Taxonomy" id="3880"/>
    <lineage>
        <taxon>Eukaryota</taxon>
        <taxon>Viridiplantae</taxon>
        <taxon>Streptophyta</taxon>
        <taxon>Embryophyta</taxon>
        <taxon>Tracheophyta</taxon>
        <taxon>Spermatophyta</taxon>
        <taxon>Magnoliopsida</taxon>
        <taxon>eudicotyledons</taxon>
        <taxon>Gunneridae</taxon>
        <taxon>Pentapetalae</taxon>
        <taxon>rosids</taxon>
        <taxon>fabids</taxon>
        <taxon>Fabales</taxon>
        <taxon>Fabaceae</taxon>
        <taxon>Papilionoideae</taxon>
        <taxon>50 kb inversion clade</taxon>
        <taxon>NPAAA clade</taxon>
        <taxon>Hologalegina</taxon>
        <taxon>IRL clade</taxon>
        <taxon>Trifolieae</taxon>
        <taxon>Medicago</taxon>
    </lineage>
</organism>
<dbReference type="PaxDb" id="3880-AES86730"/>
<evidence type="ECO:0000313" key="2">
    <source>
        <dbReference type="EnsemblPlants" id="AES86730"/>
    </source>
</evidence>
<proteinExistence type="predicted"/>
<dbReference type="OMA" id="ASHINVY"/>
<protein>
    <submittedName>
        <fullName evidence="1">TIR-NB-LRR resistance protein, putative</fullName>
    </submittedName>
</protein>
<reference evidence="2" key="3">
    <citation type="submission" date="2015-04" db="UniProtKB">
        <authorList>
            <consortium name="EnsemblPlants"/>
        </authorList>
    </citation>
    <scope>IDENTIFICATION</scope>
    <source>
        <strain evidence="2">cv. Jemalong A17</strain>
    </source>
</reference>
<dbReference type="EMBL" id="CM001220">
    <property type="protein sequence ID" value="AES86730.1"/>
    <property type="molecule type" value="Genomic_DNA"/>
</dbReference>